<protein>
    <submittedName>
        <fullName evidence="2">Uncharacterized protein</fullName>
    </submittedName>
</protein>
<reference evidence="2 3" key="1">
    <citation type="journal article" date="2012" name="J. Bacteriol.">
        <title>Comparative Genomic Analyses of 17 Clinical Isolates of Gardnerella vaginalis Provide Evidence of Multiple Genetically Isolated Clades Consistent with Subspeciation into Genovars.</title>
        <authorList>
            <person name="Ahmed A."/>
            <person name="Earl J."/>
            <person name="Retchless A."/>
            <person name="Hillier S."/>
            <person name="Rabe L."/>
            <person name="Cherpes T."/>
            <person name="Powell E."/>
            <person name="Janto B."/>
            <person name="Eutsey R."/>
            <person name="Hiller N.L."/>
            <person name="Boissy R."/>
            <person name="Dahlgreen M."/>
            <person name="Hall B."/>
            <person name="Costerton J."/>
            <person name="Post J.C."/>
            <person name="Hu F."/>
            <person name="Ehrlich G."/>
        </authorList>
    </citation>
    <scope>NUCLEOTIDE SEQUENCE [LARGE SCALE GENOMIC DNA]</scope>
    <source>
        <strain evidence="2 3">55152</strain>
    </source>
</reference>
<gene>
    <name evidence="2" type="ORF">CGSMWGv55152_00615</name>
</gene>
<feature type="transmembrane region" description="Helical" evidence="1">
    <location>
        <begin position="28"/>
        <end position="45"/>
    </location>
</feature>
<accession>I4LWI4</accession>
<sequence>MLTILTNYLFVVKAKKYTNTCVYIGMKSLLRIMVIMVVMPSAYALQMATMVERVQYSLL</sequence>
<dbReference type="Proteomes" id="UP000005936">
    <property type="component" value="Unassembled WGS sequence"/>
</dbReference>
<evidence type="ECO:0000313" key="3">
    <source>
        <dbReference type="Proteomes" id="UP000005936"/>
    </source>
</evidence>
<keyword evidence="1" id="KW-0472">Membrane</keyword>
<dbReference type="EMBL" id="ADEQ01000002">
    <property type="protein sequence ID" value="EIK81324.1"/>
    <property type="molecule type" value="Genomic_DNA"/>
</dbReference>
<proteinExistence type="predicted"/>
<evidence type="ECO:0000313" key="2">
    <source>
        <dbReference type="EMBL" id="EIK81324.1"/>
    </source>
</evidence>
<dbReference type="AlphaFoldDB" id="I4LWI4"/>
<name>I4LWI4_GARVA</name>
<keyword evidence="1" id="KW-0812">Transmembrane</keyword>
<evidence type="ECO:0000256" key="1">
    <source>
        <dbReference type="SAM" id="Phobius"/>
    </source>
</evidence>
<comment type="caution">
    <text evidence="2">The sequence shown here is derived from an EMBL/GenBank/DDBJ whole genome shotgun (WGS) entry which is preliminary data.</text>
</comment>
<organism evidence="2 3">
    <name type="scientific">Gardnerella vaginalis 55152</name>
    <dbReference type="NCBI Taxonomy" id="698955"/>
    <lineage>
        <taxon>Bacteria</taxon>
        <taxon>Bacillati</taxon>
        <taxon>Actinomycetota</taxon>
        <taxon>Actinomycetes</taxon>
        <taxon>Bifidobacteriales</taxon>
        <taxon>Bifidobacteriaceae</taxon>
        <taxon>Gardnerella</taxon>
    </lineage>
</organism>
<keyword evidence="1" id="KW-1133">Transmembrane helix</keyword>